<organism evidence="1 2">
    <name type="scientific">Asaia bogorensis NBRC 16594</name>
    <dbReference type="NCBI Taxonomy" id="1231624"/>
    <lineage>
        <taxon>Bacteria</taxon>
        <taxon>Pseudomonadati</taxon>
        <taxon>Pseudomonadota</taxon>
        <taxon>Alphaproteobacteria</taxon>
        <taxon>Acetobacterales</taxon>
        <taxon>Acetobacteraceae</taxon>
        <taxon>Asaia</taxon>
    </lineage>
</organism>
<gene>
    <name evidence="1" type="ORF">ABO01nite_28140</name>
</gene>
<comment type="caution">
    <text evidence="1">The sequence shown here is derived from an EMBL/GenBank/DDBJ whole genome shotgun (WGS) entry which is preliminary data.</text>
</comment>
<name>A0AAN4U3V5_9PROT</name>
<dbReference type="EMBL" id="BJVS01000010">
    <property type="protein sequence ID" value="GEL54807.1"/>
    <property type="molecule type" value="Genomic_DNA"/>
</dbReference>
<protein>
    <submittedName>
        <fullName evidence="1">Uncharacterized protein</fullName>
    </submittedName>
</protein>
<proteinExistence type="predicted"/>
<evidence type="ECO:0000313" key="1">
    <source>
        <dbReference type="EMBL" id="GEL54807.1"/>
    </source>
</evidence>
<dbReference type="Proteomes" id="UP000321287">
    <property type="component" value="Unassembled WGS sequence"/>
</dbReference>
<accession>A0AAN4U3V5</accession>
<sequence length="191" mass="20691">MHSSCLKAVRLKFLCSGYQSAQPLELFIGPNAPDLVAVSIAHDDTIGDLRERLGNEILLRIDWDLWADRGDSTNERVNAALALLEAPIASVFPGDFVDIADPSAPPPPVEPYLESASDGSGVFHVADNISGDALAGPFATYHQAKQALDALLVIHPSPEWFKRWYCLELEYGQHSMQDTQGAGHSLLMAPG</sequence>
<reference evidence="1 2" key="1">
    <citation type="submission" date="2019-07" db="EMBL/GenBank/DDBJ databases">
        <title>Whole genome shotgun sequence of Asaia bogorensis NBRC 16594.</title>
        <authorList>
            <person name="Hosoyama A."/>
            <person name="Uohara A."/>
            <person name="Ohji S."/>
            <person name="Ichikawa N."/>
        </authorList>
    </citation>
    <scope>NUCLEOTIDE SEQUENCE [LARGE SCALE GENOMIC DNA]</scope>
    <source>
        <strain evidence="1 2">NBRC 16594</strain>
    </source>
</reference>
<dbReference type="RefSeq" id="WP_146926735.1">
    <property type="nucleotide sequence ID" value="NZ_BAPU01000063.1"/>
</dbReference>
<evidence type="ECO:0000313" key="2">
    <source>
        <dbReference type="Proteomes" id="UP000321287"/>
    </source>
</evidence>
<keyword evidence="2" id="KW-1185">Reference proteome</keyword>
<dbReference type="AlphaFoldDB" id="A0AAN4U3V5"/>